<dbReference type="InterPro" id="IPR032710">
    <property type="entry name" value="NTF2-like_dom_sf"/>
</dbReference>
<sequence>MKKLFTTTILALSGLMFSCNDSVKPQNTANEVLDLFVSSVNDKNLEPLNAVFSPKAKIYEQGSVDDSWEHYRDGHLGKEIEEMANMTFDIEIAESLVNKEMALLRGNYLIKGEMQGQQINSAGLVTLSMQVEGDMWKIVHLQFSRGCKKVATDHAAHGAVNDDKPKPKSPKTAAMGNAGNTHIHIDYSSPSVRGRTIWGGLVEYDKVWATGAHRATAINFSEDVEINSTKVPAGKYGFFTIPGEKEWTLIINKNWDQHMSDDYDPSLDVVRIKVNPEKLSENQEALTYAVNETGNSTAEVTIVWEKLKVSFEVKSL</sequence>
<dbReference type="Pfam" id="PF11138">
    <property type="entry name" value="DUF2911"/>
    <property type="match status" value="1"/>
</dbReference>
<gene>
    <name evidence="3" type="ORF">SAMN05661096_01311</name>
</gene>
<dbReference type="InterPro" id="IPR037401">
    <property type="entry name" value="SnoaL-like"/>
</dbReference>
<dbReference type="EMBL" id="FXAW01000002">
    <property type="protein sequence ID" value="SMG22870.1"/>
    <property type="molecule type" value="Genomic_DNA"/>
</dbReference>
<name>A0A1X7J5U1_9BACT</name>
<evidence type="ECO:0000259" key="2">
    <source>
        <dbReference type="Pfam" id="PF13474"/>
    </source>
</evidence>
<feature type="domain" description="SnoaL-like" evidence="2">
    <location>
        <begin position="30"/>
        <end position="144"/>
    </location>
</feature>
<dbReference type="AlphaFoldDB" id="A0A1X7J5U1"/>
<dbReference type="Pfam" id="PF13474">
    <property type="entry name" value="SnoaL_3"/>
    <property type="match status" value="1"/>
</dbReference>
<dbReference type="PROSITE" id="PS51257">
    <property type="entry name" value="PROKAR_LIPOPROTEIN"/>
    <property type="match status" value="1"/>
</dbReference>
<dbReference type="Gene3D" id="3.10.450.50">
    <property type="match status" value="1"/>
</dbReference>
<accession>A0A1X7J5U1</accession>
<protein>
    <submittedName>
        <fullName evidence="3">SnoaL-like domain-containing protein</fullName>
    </submittedName>
</protein>
<evidence type="ECO:0000256" key="1">
    <source>
        <dbReference type="SAM" id="MobiDB-lite"/>
    </source>
</evidence>
<dbReference type="InterPro" id="IPR021314">
    <property type="entry name" value="DUF2911"/>
</dbReference>
<proteinExistence type="predicted"/>
<dbReference type="STRING" id="1028.SAMN05661096_01311"/>
<feature type="compositionally biased region" description="Basic and acidic residues" evidence="1">
    <location>
        <begin position="156"/>
        <end position="166"/>
    </location>
</feature>
<dbReference type="Proteomes" id="UP000193804">
    <property type="component" value="Unassembled WGS sequence"/>
</dbReference>
<evidence type="ECO:0000313" key="4">
    <source>
        <dbReference type="Proteomes" id="UP000193804"/>
    </source>
</evidence>
<keyword evidence="4" id="KW-1185">Reference proteome</keyword>
<dbReference type="SUPFAM" id="SSF54427">
    <property type="entry name" value="NTF2-like"/>
    <property type="match status" value="1"/>
</dbReference>
<evidence type="ECO:0000313" key="3">
    <source>
        <dbReference type="EMBL" id="SMG22870.1"/>
    </source>
</evidence>
<organism evidence="3 4">
    <name type="scientific">Marivirga sericea</name>
    <dbReference type="NCBI Taxonomy" id="1028"/>
    <lineage>
        <taxon>Bacteria</taxon>
        <taxon>Pseudomonadati</taxon>
        <taxon>Bacteroidota</taxon>
        <taxon>Cytophagia</taxon>
        <taxon>Cytophagales</taxon>
        <taxon>Marivirgaceae</taxon>
        <taxon>Marivirga</taxon>
    </lineage>
</organism>
<feature type="region of interest" description="Disordered" evidence="1">
    <location>
        <begin position="156"/>
        <end position="177"/>
    </location>
</feature>
<reference evidence="4" key="1">
    <citation type="submission" date="2017-04" db="EMBL/GenBank/DDBJ databases">
        <authorList>
            <person name="Varghese N."/>
            <person name="Submissions S."/>
        </authorList>
    </citation>
    <scope>NUCLEOTIDE SEQUENCE [LARGE SCALE GENOMIC DNA]</scope>
    <source>
        <strain evidence="4">DSM 4125</strain>
    </source>
</reference>